<keyword evidence="1" id="KW-1133">Transmembrane helix</keyword>
<evidence type="ECO:0000256" key="1">
    <source>
        <dbReference type="SAM" id="Phobius"/>
    </source>
</evidence>
<organism evidence="2 3">
    <name type="scientific">Bacteroides oleiciplenus</name>
    <dbReference type="NCBI Taxonomy" id="626931"/>
    <lineage>
        <taxon>Bacteria</taxon>
        <taxon>Pseudomonadati</taxon>
        <taxon>Bacteroidota</taxon>
        <taxon>Bacteroidia</taxon>
        <taxon>Bacteroidales</taxon>
        <taxon>Bacteroidaceae</taxon>
        <taxon>Bacteroides</taxon>
    </lineage>
</organism>
<dbReference type="Proteomes" id="UP000260983">
    <property type="component" value="Unassembled WGS sequence"/>
</dbReference>
<keyword evidence="1" id="KW-0812">Transmembrane</keyword>
<accession>A0A3E5B210</accession>
<comment type="caution">
    <text evidence="2">The sequence shown here is derived from an EMBL/GenBank/DDBJ whole genome shotgun (WGS) entry which is preliminary data.</text>
</comment>
<reference evidence="2 3" key="1">
    <citation type="submission" date="2018-08" db="EMBL/GenBank/DDBJ databases">
        <title>A genome reference for cultivated species of the human gut microbiota.</title>
        <authorList>
            <person name="Zou Y."/>
            <person name="Xue W."/>
            <person name="Luo G."/>
        </authorList>
    </citation>
    <scope>NUCLEOTIDE SEQUENCE [LARGE SCALE GENOMIC DNA]</scope>
    <source>
        <strain evidence="2 3">OM05-15BH</strain>
    </source>
</reference>
<sequence length="130" mass="14258">MEAMKQERSFNILRSLPEMWYIALIGGYLLFSTYNWIIGKGTDGLLIPVSFLVVLGLLIRLLIRRSRVLGGIISSVFALCSVYMLFALFSEFSEFPVVNGQAIELIVVGGILIGGSLTAAITMLKRAIIG</sequence>
<keyword evidence="1" id="KW-0472">Membrane</keyword>
<gene>
    <name evidence="2" type="ORF">DXB65_20120</name>
</gene>
<name>A0A3E5B210_9BACE</name>
<feature type="transmembrane region" description="Helical" evidence="1">
    <location>
        <begin position="20"/>
        <end position="39"/>
    </location>
</feature>
<evidence type="ECO:0000313" key="3">
    <source>
        <dbReference type="Proteomes" id="UP000260983"/>
    </source>
</evidence>
<feature type="transmembrane region" description="Helical" evidence="1">
    <location>
        <begin position="68"/>
        <end position="90"/>
    </location>
</feature>
<feature type="transmembrane region" description="Helical" evidence="1">
    <location>
        <begin position="102"/>
        <end position="124"/>
    </location>
</feature>
<dbReference type="EMBL" id="QSUL01000017">
    <property type="protein sequence ID" value="RGN31606.1"/>
    <property type="molecule type" value="Genomic_DNA"/>
</dbReference>
<evidence type="ECO:0000313" key="2">
    <source>
        <dbReference type="EMBL" id="RGN31606.1"/>
    </source>
</evidence>
<dbReference type="AlphaFoldDB" id="A0A3E5B210"/>
<feature type="transmembrane region" description="Helical" evidence="1">
    <location>
        <begin position="45"/>
        <end position="63"/>
    </location>
</feature>
<proteinExistence type="predicted"/>
<protein>
    <submittedName>
        <fullName evidence="2">Uncharacterized protein</fullName>
    </submittedName>
</protein>
<dbReference type="RefSeq" id="WP_117725332.1">
    <property type="nucleotide sequence ID" value="NZ_QSUL01000017.1"/>
</dbReference>